<dbReference type="EMBL" id="BARU01027949">
    <property type="protein sequence ID" value="GAH64962.1"/>
    <property type="molecule type" value="Genomic_DNA"/>
</dbReference>
<gene>
    <name evidence="1" type="ORF">S03H2_44671</name>
</gene>
<feature type="non-terminal residue" evidence="1">
    <location>
        <position position="1"/>
    </location>
</feature>
<comment type="caution">
    <text evidence="1">The sequence shown here is derived from an EMBL/GenBank/DDBJ whole genome shotgun (WGS) entry which is preliminary data.</text>
</comment>
<name>X1H6H4_9ZZZZ</name>
<reference evidence="1" key="1">
    <citation type="journal article" date="2014" name="Front. Microbiol.">
        <title>High frequency of phylogenetically diverse reductive dehalogenase-homologous genes in deep subseafloor sedimentary metagenomes.</title>
        <authorList>
            <person name="Kawai M."/>
            <person name="Futagami T."/>
            <person name="Toyoda A."/>
            <person name="Takaki Y."/>
            <person name="Nishi S."/>
            <person name="Hori S."/>
            <person name="Arai W."/>
            <person name="Tsubouchi T."/>
            <person name="Morono Y."/>
            <person name="Uchiyama I."/>
            <person name="Ito T."/>
            <person name="Fujiyama A."/>
            <person name="Inagaki F."/>
            <person name="Takami H."/>
        </authorList>
    </citation>
    <scope>NUCLEOTIDE SEQUENCE</scope>
    <source>
        <strain evidence="1">Expedition CK06-06</strain>
    </source>
</reference>
<protein>
    <submittedName>
        <fullName evidence="1">Uncharacterized protein</fullName>
    </submittedName>
</protein>
<feature type="non-terminal residue" evidence="1">
    <location>
        <position position="269"/>
    </location>
</feature>
<organism evidence="1">
    <name type="scientific">marine sediment metagenome</name>
    <dbReference type="NCBI Taxonomy" id="412755"/>
    <lineage>
        <taxon>unclassified sequences</taxon>
        <taxon>metagenomes</taxon>
        <taxon>ecological metagenomes</taxon>
    </lineage>
</organism>
<dbReference type="AlphaFoldDB" id="X1H6H4"/>
<proteinExistence type="predicted"/>
<evidence type="ECO:0000313" key="1">
    <source>
        <dbReference type="EMBL" id="GAH64962.1"/>
    </source>
</evidence>
<sequence>NLTRLFRFAKLPKIFHISIREFVHLFDLINIDINEVQNIENSFENFNKLVKLYHKLKDIDLNILELHYIATEALNPYVKPGFVDQDGIILVNDITQLLHIYPIKREDFEIIENTTDEEMETIITWLQDNNIIIGKAEDEWELTDNYDPEKPLPLPSDVSKYENDVKQILNKFDLRQILLNKLAQFYSVEPLILKQTISLAGYNIKDLVDMFSQQNDVKKVSDIQQSLLEILRAIHAKIAFVKKIGLNAKDIEVIYEHKDLFGIENPHKL</sequence>
<accession>X1H6H4</accession>